<dbReference type="STRING" id="2282107.A0A286UEN6"/>
<dbReference type="InterPro" id="IPR051179">
    <property type="entry name" value="WD_repeat_multifunction"/>
</dbReference>
<keyword evidence="3" id="KW-0647">Proteasome</keyword>
<dbReference type="Pfam" id="PF00400">
    <property type="entry name" value="WD40"/>
    <property type="match status" value="2"/>
</dbReference>
<dbReference type="InParanoid" id="A0A286UEN6"/>
<sequence>MDPVVLPILSIQNDFQNVINEVRDGFVLSENIWLSCYKSDLPSVHKKVNVALNQQSRKLELIPGDGVTLESTSNDDYSASCKALSVPPTTIRVPKRTIQETDNSIKLKQVTSIAVAPDYSQIAIGYASGAVRRLSIDSRVTVTPLTYIPHLSGSAVTALGYFPSSRVLLTGGADFTLHVLNAELEFASSIAPKPVRSFKGHKRVVTGTAIIERGKNVLSSALDGTLRLWNVSNSQQIRLVASQNHSPINAIALVSTLESSSALSNLDLNSEQTTIEVGTGDKYVFLALENGNFECIELASGTSVFHSSSIPEYSKHGALTSLSVTQNSEFGYVCHLLATGSSKGVVTVYDISSVTSPVHKCSFKRNTASIEGLAFIPPSSSVGGSTSALGHAKSVDLAIATSDGLPYIAQIDLTSSGEANEPKAKVLAELAGGGDCEPNRTVFADSQGHVWVGGDDGVVRMY</sequence>
<comment type="caution">
    <text evidence="6">The sequence shown here is derived from an EMBL/GenBank/DDBJ whole genome shotgun (WGS) entry which is preliminary data.</text>
</comment>
<dbReference type="InterPro" id="IPR015943">
    <property type="entry name" value="WD40/YVTN_repeat-like_dom_sf"/>
</dbReference>
<dbReference type="InterPro" id="IPR019775">
    <property type="entry name" value="WD40_repeat_CS"/>
</dbReference>
<evidence type="ECO:0000256" key="2">
    <source>
        <dbReference type="ARBA" id="ARBA00022737"/>
    </source>
</evidence>
<dbReference type="PANTHER" id="PTHR19857">
    <property type="entry name" value="MITOCHONDRIAL DIVISION PROTEIN 1-RELATED"/>
    <property type="match status" value="1"/>
</dbReference>
<dbReference type="SMART" id="SM00320">
    <property type="entry name" value="WD40"/>
    <property type="match status" value="4"/>
</dbReference>
<keyword evidence="2" id="KW-0677">Repeat</keyword>
<dbReference type="GO" id="GO:0000502">
    <property type="term" value="C:proteasome complex"/>
    <property type="evidence" value="ECO:0007669"/>
    <property type="project" value="UniProtKB-KW"/>
</dbReference>
<dbReference type="PROSITE" id="PS00678">
    <property type="entry name" value="WD_REPEATS_1"/>
    <property type="match status" value="1"/>
</dbReference>
<keyword evidence="7" id="KW-1185">Reference proteome</keyword>
<reference evidence="6 7" key="1">
    <citation type="journal article" date="2017" name="Mol. Ecol.">
        <title>Comparative and population genomic landscape of Phellinus noxius: A hypervariable fungus causing root rot in trees.</title>
        <authorList>
            <person name="Chung C.L."/>
            <person name="Lee T.J."/>
            <person name="Akiba M."/>
            <person name="Lee H.H."/>
            <person name="Kuo T.H."/>
            <person name="Liu D."/>
            <person name="Ke H.M."/>
            <person name="Yokoi T."/>
            <person name="Roa M.B."/>
            <person name="Lu M.J."/>
            <person name="Chang Y.Y."/>
            <person name="Ann P.J."/>
            <person name="Tsai J.N."/>
            <person name="Chen C.Y."/>
            <person name="Tzean S.S."/>
            <person name="Ota Y."/>
            <person name="Hattori T."/>
            <person name="Sahashi N."/>
            <person name="Liou R.F."/>
            <person name="Kikuchi T."/>
            <person name="Tsai I.J."/>
        </authorList>
    </citation>
    <scope>NUCLEOTIDE SEQUENCE [LARGE SCALE GENOMIC DNA]</scope>
    <source>
        <strain evidence="6 7">FFPRI411160</strain>
    </source>
</reference>
<evidence type="ECO:0000256" key="5">
    <source>
        <dbReference type="PROSITE-ProRule" id="PRU00221"/>
    </source>
</evidence>
<dbReference type="OrthoDB" id="10257301at2759"/>
<dbReference type="AlphaFoldDB" id="A0A286UEN6"/>
<evidence type="ECO:0000256" key="1">
    <source>
        <dbReference type="ARBA" id="ARBA00022574"/>
    </source>
</evidence>
<keyword evidence="1 5" id="KW-0853">WD repeat</keyword>
<protein>
    <submittedName>
        <fullName evidence="6">WD40 domain containing protein</fullName>
    </submittedName>
</protein>
<dbReference type="Gene3D" id="2.130.10.10">
    <property type="entry name" value="YVTN repeat-like/Quinoprotein amine dehydrogenase"/>
    <property type="match status" value="2"/>
</dbReference>
<dbReference type="InterPro" id="IPR001680">
    <property type="entry name" value="WD40_rpt"/>
</dbReference>
<evidence type="ECO:0000313" key="7">
    <source>
        <dbReference type="Proteomes" id="UP000217199"/>
    </source>
</evidence>
<name>A0A286UEN6_9AGAM</name>
<dbReference type="EMBL" id="NBII01000006">
    <property type="protein sequence ID" value="PAV18018.1"/>
    <property type="molecule type" value="Genomic_DNA"/>
</dbReference>
<dbReference type="PANTHER" id="PTHR19857:SF19">
    <property type="entry name" value="26S PROTEASOME REGULATORY SUBUNIT RPN14"/>
    <property type="match status" value="1"/>
</dbReference>
<organism evidence="6 7">
    <name type="scientific">Pyrrhoderma noxium</name>
    <dbReference type="NCBI Taxonomy" id="2282107"/>
    <lineage>
        <taxon>Eukaryota</taxon>
        <taxon>Fungi</taxon>
        <taxon>Dikarya</taxon>
        <taxon>Basidiomycota</taxon>
        <taxon>Agaricomycotina</taxon>
        <taxon>Agaricomycetes</taxon>
        <taxon>Hymenochaetales</taxon>
        <taxon>Hymenochaetaceae</taxon>
        <taxon>Pyrrhoderma</taxon>
    </lineage>
</organism>
<evidence type="ECO:0000313" key="6">
    <source>
        <dbReference type="EMBL" id="PAV18018.1"/>
    </source>
</evidence>
<dbReference type="Proteomes" id="UP000217199">
    <property type="component" value="Unassembled WGS sequence"/>
</dbReference>
<accession>A0A286UEN6</accession>
<evidence type="ECO:0000256" key="3">
    <source>
        <dbReference type="ARBA" id="ARBA00022942"/>
    </source>
</evidence>
<dbReference type="InterPro" id="IPR036322">
    <property type="entry name" value="WD40_repeat_dom_sf"/>
</dbReference>
<dbReference type="SUPFAM" id="SSF50978">
    <property type="entry name" value="WD40 repeat-like"/>
    <property type="match status" value="1"/>
</dbReference>
<comment type="similarity">
    <text evidence="4">Belongs to the WD repeat PAAF1/RPN14 family.</text>
</comment>
<dbReference type="PROSITE" id="PS50294">
    <property type="entry name" value="WD_REPEATS_REGION"/>
    <property type="match status" value="1"/>
</dbReference>
<proteinExistence type="inferred from homology"/>
<feature type="repeat" description="WD" evidence="5">
    <location>
        <begin position="198"/>
        <end position="239"/>
    </location>
</feature>
<evidence type="ECO:0000256" key="4">
    <source>
        <dbReference type="ARBA" id="ARBA00038321"/>
    </source>
</evidence>
<gene>
    <name evidence="6" type="ORF">PNOK_0650400</name>
</gene>
<dbReference type="PROSITE" id="PS50082">
    <property type="entry name" value="WD_REPEATS_2"/>
    <property type="match status" value="1"/>
</dbReference>